<reference evidence="1 2" key="1">
    <citation type="submission" date="2016-07" db="EMBL/GenBank/DDBJ databases">
        <title>Pervasive Adenine N6-methylation of Active Genes in Fungi.</title>
        <authorList>
            <consortium name="DOE Joint Genome Institute"/>
            <person name="Mondo S.J."/>
            <person name="Dannebaum R.O."/>
            <person name="Kuo R.C."/>
            <person name="Labutti K."/>
            <person name="Haridas S."/>
            <person name="Kuo A."/>
            <person name="Salamov A."/>
            <person name="Ahrendt S.R."/>
            <person name="Lipzen A."/>
            <person name="Sullivan W."/>
            <person name="Andreopoulos W.B."/>
            <person name="Clum A."/>
            <person name="Lindquist E."/>
            <person name="Daum C."/>
            <person name="Ramamoorthy G.K."/>
            <person name="Gryganskyi A."/>
            <person name="Culley D."/>
            <person name="Magnuson J.K."/>
            <person name="James T.Y."/>
            <person name="O'Malley M.A."/>
            <person name="Stajich J.E."/>
            <person name="Spatafora J.W."/>
            <person name="Visel A."/>
            <person name="Grigoriev I.V."/>
        </authorList>
    </citation>
    <scope>NUCLEOTIDE SEQUENCE [LARGE SCALE GENOMIC DNA]</scope>
    <source>
        <strain evidence="1 2">JEL800</strain>
    </source>
</reference>
<dbReference type="EMBL" id="MCGO01000005">
    <property type="protein sequence ID" value="ORY51404.1"/>
    <property type="molecule type" value="Genomic_DNA"/>
</dbReference>
<proteinExistence type="predicted"/>
<keyword evidence="2" id="KW-1185">Reference proteome</keyword>
<evidence type="ECO:0000313" key="2">
    <source>
        <dbReference type="Proteomes" id="UP000193642"/>
    </source>
</evidence>
<dbReference type="Proteomes" id="UP000193642">
    <property type="component" value="Unassembled WGS sequence"/>
</dbReference>
<name>A0A1Y2CX42_9FUNG</name>
<protein>
    <submittedName>
        <fullName evidence="1">Uncharacterized protein</fullName>
    </submittedName>
</protein>
<sequence>MLVHPSRFFPEVADPRPPAPLVAPVHCLRAFRVVTLAVPDQPDVVNVEADEVFVGVLEQLYPSPSVLRNVNNTINLYQQLHSHLPSHSTAASELDNTLSSYMLNVRRTTATHPRPDAQLKIQTAIDDLVGKLRIDYNELLESGSHAVKPFDHIVQEVRVN</sequence>
<dbReference type="OrthoDB" id="2145297at2759"/>
<gene>
    <name evidence="1" type="ORF">BCR33DRAFT_712467</name>
</gene>
<comment type="caution">
    <text evidence="1">The sequence shown here is derived from an EMBL/GenBank/DDBJ whole genome shotgun (WGS) entry which is preliminary data.</text>
</comment>
<accession>A0A1Y2CX42</accession>
<organism evidence="1 2">
    <name type="scientific">Rhizoclosmatium globosum</name>
    <dbReference type="NCBI Taxonomy" id="329046"/>
    <lineage>
        <taxon>Eukaryota</taxon>
        <taxon>Fungi</taxon>
        <taxon>Fungi incertae sedis</taxon>
        <taxon>Chytridiomycota</taxon>
        <taxon>Chytridiomycota incertae sedis</taxon>
        <taxon>Chytridiomycetes</taxon>
        <taxon>Chytridiales</taxon>
        <taxon>Chytriomycetaceae</taxon>
        <taxon>Rhizoclosmatium</taxon>
    </lineage>
</organism>
<evidence type="ECO:0000313" key="1">
    <source>
        <dbReference type="EMBL" id="ORY51404.1"/>
    </source>
</evidence>
<dbReference type="AlphaFoldDB" id="A0A1Y2CX42"/>